<keyword evidence="2" id="KW-1185">Reference proteome</keyword>
<evidence type="ECO:0000313" key="1">
    <source>
        <dbReference type="EMBL" id="GGR83482.1"/>
    </source>
</evidence>
<proteinExistence type="predicted"/>
<accession>A0A918L2Y2</accession>
<dbReference type="Proteomes" id="UP000606194">
    <property type="component" value="Unassembled WGS sequence"/>
</dbReference>
<name>A0A918L2Y2_9ACTN</name>
<reference evidence="1" key="2">
    <citation type="submission" date="2020-09" db="EMBL/GenBank/DDBJ databases">
        <authorList>
            <person name="Sun Q."/>
            <person name="Ohkuma M."/>
        </authorList>
    </citation>
    <scope>NUCLEOTIDE SEQUENCE</scope>
    <source>
        <strain evidence="1">JCM 4386</strain>
    </source>
</reference>
<evidence type="ECO:0008006" key="3">
    <source>
        <dbReference type="Google" id="ProtNLM"/>
    </source>
</evidence>
<protein>
    <recommendedName>
        <fullName evidence="3">Lasso RiPP family leader peptide-containing protein</fullName>
    </recommendedName>
</protein>
<dbReference type="AlphaFoldDB" id="A0A918L2Y2"/>
<reference evidence="1" key="1">
    <citation type="journal article" date="2014" name="Int. J. Syst. Evol. Microbiol.">
        <title>Complete genome sequence of Corynebacterium casei LMG S-19264T (=DSM 44701T), isolated from a smear-ripened cheese.</title>
        <authorList>
            <consortium name="US DOE Joint Genome Institute (JGI-PGF)"/>
            <person name="Walter F."/>
            <person name="Albersmeier A."/>
            <person name="Kalinowski J."/>
            <person name="Ruckert C."/>
        </authorList>
    </citation>
    <scope>NUCLEOTIDE SEQUENCE</scope>
    <source>
        <strain evidence="1">JCM 4386</strain>
    </source>
</reference>
<comment type="caution">
    <text evidence="1">The sequence shown here is derived from an EMBL/GenBank/DDBJ whole genome shotgun (WGS) entry which is preliminary data.</text>
</comment>
<dbReference type="EMBL" id="BMTL01000008">
    <property type="protein sequence ID" value="GGR83482.1"/>
    <property type="molecule type" value="Genomic_DNA"/>
</dbReference>
<organism evidence="1 2">
    <name type="scientific">Streptomyces humidus</name>
    <dbReference type="NCBI Taxonomy" id="52259"/>
    <lineage>
        <taxon>Bacteria</taxon>
        <taxon>Bacillati</taxon>
        <taxon>Actinomycetota</taxon>
        <taxon>Actinomycetes</taxon>
        <taxon>Kitasatosporales</taxon>
        <taxon>Streptomycetaceae</taxon>
        <taxon>Streptomyces</taxon>
    </lineage>
</organism>
<sequence>MTHEPVAVFPCDDSADAEHTAMTGAPSSPVRSSTTAYVSPVLVDLGHLREVTLGSSPNGSADANAQYYW</sequence>
<evidence type="ECO:0000313" key="2">
    <source>
        <dbReference type="Proteomes" id="UP000606194"/>
    </source>
</evidence>
<gene>
    <name evidence="1" type="ORF">GCM10010269_23260</name>
</gene>
<dbReference type="NCBIfam" id="NF033521">
    <property type="entry name" value="lasso_leader_L3"/>
    <property type="match status" value="1"/>
</dbReference>